<reference evidence="2" key="1">
    <citation type="submission" date="2021-09" db="EMBL/GenBank/DDBJ databases">
        <authorList>
            <consortium name="Pathogen Informatics"/>
        </authorList>
    </citation>
    <scope>NUCLEOTIDE SEQUENCE</scope>
</reference>
<name>A0A8J2Q027_9BILA</name>
<accession>A0A8J2Q027</accession>
<dbReference type="AlphaFoldDB" id="A0A8J2Q027"/>
<evidence type="ECO:0000256" key="1">
    <source>
        <dbReference type="SAM" id="MobiDB-lite"/>
    </source>
</evidence>
<sequence length="447" mass="48335">MQEINDFEMNEIKMSPIPEILQRPIGYERQLVVKLTQKSHMDSPGPSFMKHTERLAIETLLIEPDSWTLWSDDKIEKAVVQAFSFKKAGPSLSFASHTERSAASVTPLTNPNPSTSSLDDQMELGVVTISSYTQTLKSIALTMNLGPADLASINASASGGHDRIPSKSTLQTVISAAETALTKSSTGSENQKKCKLPEVASLSPTSINPTVAEVGKSKLNRKKFVWNPNAPPFISRNLINNDNINLNCNRKIKSQNYFSIMNGIRTSDAPLPFLSAPTGLPIQIRRLGAVDVITLSMQSLPSIVHTASSQIINPFAQGDGDRATTAIPIQQTTSTAATTSRLNAMDGHDTSMLTYYKTSVAQTMPRALAAKATGSSGCITQTGGVGMSIYYQPPYYSIAKYNRQTLELVHDQQPVVLPSVAASAVNASPSRDCQTHAQVGILSHFLR</sequence>
<gene>
    <name evidence="2" type="ORF">CJOHNSTONI_LOCUS676</name>
</gene>
<organism evidence="2 3">
    <name type="scientific">Cercopithifilaria johnstoni</name>
    <dbReference type="NCBI Taxonomy" id="2874296"/>
    <lineage>
        <taxon>Eukaryota</taxon>
        <taxon>Metazoa</taxon>
        <taxon>Ecdysozoa</taxon>
        <taxon>Nematoda</taxon>
        <taxon>Chromadorea</taxon>
        <taxon>Rhabditida</taxon>
        <taxon>Spirurina</taxon>
        <taxon>Spiruromorpha</taxon>
        <taxon>Filarioidea</taxon>
        <taxon>Onchocercidae</taxon>
        <taxon>Cercopithifilaria</taxon>
    </lineage>
</organism>
<dbReference type="EMBL" id="CAKAEH010000178">
    <property type="protein sequence ID" value="CAG9530154.1"/>
    <property type="molecule type" value="Genomic_DNA"/>
</dbReference>
<evidence type="ECO:0000313" key="3">
    <source>
        <dbReference type="Proteomes" id="UP000746747"/>
    </source>
</evidence>
<proteinExistence type="predicted"/>
<comment type="caution">
    <text evidence="2">The sequence shown here is derived from an EMBL/GenBank/DDBJ whole genome shotgun (WGS) entry which is preliminary data.</text>
</comment>
<keyword evidence="3" id="KW-1185">Reference proteome</keyword>
<evidence type="ECO:0000313" key="2">
    <source>
        <dbReference type="EMBL" id="CAG9530154.1"/>
    </source>
</evidence>
<protein>
    <submittedName>
        <fullName evidence="2">Uncharacterized protein</fullName>
    </submittedName>
</protein>
<dbReference type="Proteomes" id="UP000746747">
    <property type="component" value="Unassembled WGS sequence"/>
</dbReference>
<feature type="region of interest" description="Disordered" evidence="1">
    <location>
        <begin position="100"/>
        <end position="119"/>
    </location>
</feature>
<dbReference type="OrthoDB" id="5867070at2759"/>